<dbReference type="Pfam" id="PF00496">
    <property type="entry name" value="SBP_bac_5"/>
    <property type="match status" value="1"/>
</dbReference>
<proteinExistence type="predicted"/>
<evidence type="ECO:0000259" key="3">
    <source>
        <dbReference type="Pfam" id="PF00496"/>
    </source>
</evidence>
<dbReference type="GO" id="GO:0043190">
    <property type="term" value="C:ATP-binding cassette (ABC) transporter complex"/>
    <property type="evidence" value="ECO:0007669"/>
    <property type="project" value="InterPro"/>
</dbReference>
<reference evidence="4 5" key="1">
    <citation type="submission" date="2018-02" db="EMBL/GenBank/DDBJ databases">
        <title>Genomic Encyclopedia of Archaeal and Bacterial Type Strains, Phase II (KMG-II): from individual species to whole genera.</title>
        <authorList>
            <person name="Goeker M."/>
        </authorList>
    </citation>
    <scope>NUCLEOTIDE SEQUENCE [LARGE SCALE GENOMIC DNA]</scope>
    <source>
        <strain evidence="4 5">DSM 3808</strain>
    </source>
</reference>
<feature type="domain" description="Solute-binding protein family 5" evidence="3">
    <location>
        <begin position="105"/>
        <end position="457"/>
    </location>
</feature>
<dbReference type="InterPro" id="IPR000914">
    <property type="entry name" value="SBP_5_dom"/>
</dbReference>
<organism evidence="4 5">
    <name type="scientific">Lacrimispora xylanisolvens</name>
    <dbReference type="NCBI Taxonomy" id="384636"/>
    <lineage>
        <taxon>Bacteria</taxon>
        <taxon>Bacillati</taxon>
        <taxon>Bacillota</taxon>
        <taxon>Clostridia</taxon>
        <taxon>Lachnospirales</taxon>
        <taxon>Lachnospiraceae</taxon>
        <taxon>Lacrimispora</taxon>
    </lineage>
</organism>
<evidence type="ECO:0000313" key="4">
    <source>
        <dbReference type="EMBL" id="PPK74731.1"/>
    </source>
</evidence>
<dbReference type="PIRSF" id="PIRSF002741">
    <property type="entry name" value="MppA"/>
    <property type="match status" value="1"/>
</dbReference>
<dbReference type="Proteomes" id="UP000237749">
    <property type="component" value="Unassembled WGS sequence"/>
</dbReference>
<comment type="caution">
    <text evidence="4">The sequence shown here is derived from an EMBL/GenBank/DDBJ whole genome shotgun (WGS) entry which is preliminary data.</text>
</comment>
<accession>A0A2S6HBD4</accession>
<dbReference type="InterPro" id="IPR030678">
    <property type="entry name" value="Peptide/Ni-bd"/>
</dbReference>
<dbReference type="InterPro" id="IPR039424">
    <property type="entry name" value="SBP_5"/>
</dbReference>
<name>A0A2S6HBD4_9FIRM</name>
<dbReference type="OrthoDB" id="9772924at2"/>
<dbReference type="PANTHER" id="PTHR30290">
    <property type="entry name" value="PERIPLASMIC BINDING COMPONENT OF ABC TRANSPORTER"/>
    <property type="match status" value="1"/>
</dbReference>
<gene>
    <name evidence="4" type="ORF">BXY41_12219</name>
</gene>
<evidence type="ECO:0000256" key="2">
    <source>
        <dbReference type="SAM" id="SignalP"/>
    </source>
</evidence>
<evidence type="ECO:0000313" key="5">
    <source>
        <dbReference type="Proteomes" id="UP000237749"/>
    </source>
</evidence>
<dbReference type="AlphaFoldDB" id="A0A2S6HBD4"/>
<feature type="compositionally biased region" description="Low complexity" evidence="1">
    <location>
        <begin position="28"/>
        <end position="55"/>
    </location>
</feature>
<dbReference type="Gene3D" id="3.40.190.10">
    <property type="entry name" value="Periplasmic binding protein-like II"/>
    <property type="match status" value="1"/>
</dbReference>
<dbReference type="CDD" id="cd00995">
    <property type="entry name" value="PBP2_NikA_DppA_OppA_like"/>
    <property type="match status" value="1"/>
</dbReference>
<keyword evidence="2" id="KW-0732">Signal</keyword>
<feature type="chain" id="PRO_5038398670" evidence="2">
    <location>
        <begin position="24"/>
        <end position="547"/>
    </location>
</feature>
<dbReference type="Gene3D" id="3.10.105.10">
    <property type="entry name" value="Dipeptide-binding Protein, Domain 3"/>
    <property type="match status" value="1"/>
</dbReference>
<sequence length="547" mass="60313">MKKGFKKICSLALAVVMTASTLAGCGGSKSETTESSAGGSSAAAESTTAGTGNTQAAATGGDGVLDIGYNQMVESLTPFRGNTLRNAPFMTQLYESLAVVNEIREMEPLIAKSWKTDDDGFTYNIEIWDRVSDSAGNKIDASDIVWFMQESMKRALKPVFAKVESVEQTGDYTLTVKMKSNIVGTFESLLRDTYAISKKAFEASSDEFGASLVSTSPYMITEYTANSKLSFEKRSDYWQDEANMPKCVRPSVKKLSYHCITESSQMAIALETGIVDMVMNLDPSSVKQFADNKDYTVELADGSQGYQMFFSGADSSVVANNVKLRQAICYSIDENGLITGLLQGYGTPMYDVCPPMFNGFNQKWMEEDYYNYNVDKAKQLLADSGYNGESISILTTSNTLSQRMAQMLQSYLMAIGIKVELKIVDMALFTSIRLDGTQYDIVLNTIGGTFLSDHWSIRYDPAAYKTGDATSRHDNTLAELLYKTWTPSGYTEENIDAVHKYIKDNAIAYGMFNPQTIIVIRKDAGLEKEVLEYQGYIAPASSTFTNY</sequence>
<dbReference type="GO" id="GO:0042597">
    <property type="term" value="C:periplasmic space"/>
    <property type="evidence" value="ECO:0007669"/>
    <property type="project" value="UniProtKB-ARBA"/>
</dbReference>
<dbReference type="PROSITE" id="PS51257">
    <property type="entry name" value="PROKAR_LIPOPROTEIN"/>
    <property type="match status" value="1"/>
</dbReference>
<dbReference type="RefSeq" id="WP_104439797.1">
    <property type="nucleotide sequence ID" value="NZ_PTJA01000022.1"/>
</dbReference>
<evidence type="ECO:0000256" key="1">
    <source>
        <dbReference type="SAM" id="MobiDB-lite"/>
    </source>
</evidence>
<dbReference type="EMBL" id="PTJA01000022">
    <property type="protein sequence ID" value="PPK74731.1"/>
    <property type="molecule type" value="Genomic_DNA"/>
</dbReference>
<feature type="region of interest" description="Disordered" evidence="1">
    <location>
        <begin position="23"/>
        <end position="55"/>
    </location>
</feature>
<feature type="signal peptide" evidence="2">
    <location>
        <begin position="1"/>
        <end position="23"/>
    </location>
</feature>
<dbReference type="GO" id="GO:1904680">
    <property type="term" value="F:peptide transmembrane transporter activity"/>
    <property type="evidence" value="ECO:0007669"/>
    <property type="project" value="TreeGrafter"/>
</dbReference>
<dbReference type="SUPFAM" id="SSF53850">
    <property type="entry name" value="Periplasmic binding protein-like II"/>
    <property type="match status" value="1"/>
</dbReference>
<keyword evidence="5" id="KW-1185">Reference proteome</keyword>
<protein>
    <submittedName>
        <fullName evidence="4">ABC-type transport system substrate-binding protein</fullName>
    </submittedName>
</protein>
<dbReference type="GO" id="GO:0015833">
    <property type="term" value="P:peptide transport"/>
    <property type="evidence" value="ECO:0007669"/>
    <property type="project" value="TreeGrafter"/>
</dbReference>